<protein>
    <recommendedName>
        <fullName evidence="4">alpha-amylase</fullName>
        <ecNumber evidence="4">3.2.1.1</ecNumber>
    </recommendedName>
    <alternativeName>
        <fullName evidence="10">1,4-alpha-D-glucan glucanohydrolase</fullName>
    </alternativeName>
</protein>
<evidence type="ECO:0000256" key="8">
    <source>
        <dbReference type="ARBA" id="ARBA00022989"/>
    </source>
</evidence>
<feature type="transmembrane region" description="Helical" evidence="11">
    <location>
        <begin position="288"/>
        <end position="313"/>
    </location>
</feature>
<dbReference type="GO" id="GO:0030246">
    <property type="term" value="F:carbohydrate binding"/>
    <property type="evidence" value="ECO:0007669"/>
    <property type="project" value="InterPro"/>
</dbReference>
<feature type="transmembrane region" description="Helical" evidence="11">
    <location>
        <begin position="494"/>
        <end position="513"/>
    </location>
</feature>
<dbReference type="GO" id="GO:0005886">
    <property type="term" value="C:plasma membrane"/>
    <property type="evidence" value="ECO:0007669"/>
    <property type="project" value="UniProtKB-SubCell"/>
</dbReference>
<keyword evidence="5" id="KW-0813">Transport</keyword>
<feature type="transmembrane region" description="Helical" evidence="11">
    <location>
        <begin position="155"/>
        <end position="176"/>
    </location>
</feature>
<reference evidence="13 14" key="1">
    <citation type="submission" date="2020-08" db="EMBL/GenBank/DDBJ databases">
        <title>Sequencing the genomes of 1000 actinobacteria strains.</title>
        <authorList>
            <person name="Klenk H.-P."/>
        </authorList>
    </citation>
    <scope>NUCLEOTIDE SEQUENCE [LARGE SCALE GENOMIC DNA]</scope>
    <source>
        <strain evidence="13 14">DSM 45584</strain>
    </source>
</reference>
<keyword evidence="14" id="KW-1185">Reference proteome</keyword>
<dbReference type="SUPFAM" id="SSF49464">
    <property type="entry name" value="Carboxypeptidase regulatory domain-like"/>
    <property type="match status" value="1"/>
</dbReference>
<evidence type="ECO:0000256" key="6">
    <source>
        <dbReference type="ARBA" id="ARBA00022475"/>
    </source>
</evidence>
<comment type="subcellular location">
    <subcellularLocation>
        <location evidence="2">Cell membrane</location>
        <topology evidence="2">Multi-pass membrane protein</topology>
    </subcellularLocation>
</comment>
<accession>A0A840QAM0</accession>
<feature type="transmembrane region" description="Helical" evidence="11">
    <location>
        <begin position="379"/>
        <end position="404"/>
    </location>
</feature>
<dbReference type="NCBIfam" id="TIGR00711">
    <property type="entry name" value="efflux_EmrB"/>
    <property type="match status" value="1"/>
</dbReference>
<keyword evidence="6" id="KW-1003">Cell membrane</keyword>
<dbReference type="InterPro" id="IPR013784">
    <property type="entry name" value="Carb-bd-like_fold"/>
</dbReference>
<dbReference type="Gene3D" id="1.20.1720.10">
    <property type="entry name" value="Multidrug resistance protein D"/>
    <property type="match status" value="1"/>
</dbReference>
<dbReference type="InterPro" id="IPR020846">
    <property type="entry name" value="MFS_dom"/>
</dbReference>
<evidence type="ECO:0000259" key="12">
    <source>
        <dbReference type="PROSITE" id="PS50850"/>
    </source>
</evidence>
<dbReference type="FunFam" id="1.20.1720.10:FF:000004">
    <property type="entry name" value="EmrB/QacA family drug resistance transporter"/>
    <property type="match status" value="1"/>
</dbReference>
<dbReference type="AlphaFoldDB" id="A0A840QAM0"/>
<feature type="transmembrane region" description="Helical" evidence="11">
    <location>
        <begin position="221"/>
        <end position="238"/>
    </location>
</feature>
<evidence type="ECO:0000256" key="11">
    <source>
        <dbReference type="SAM" id="Phobius"/>
    </source>
</evidence>
<dbReference type="GO" id="GO:0004556">
    <property type="term" value="F:alpha-amylase activity"/>
    <property type="evidence" value="ECO:0007669"/>
    <property type="project" value="UniProtKB-EC"/>
</dbReference>
<dbReference type="Proteomes" id="UP000584374">
    <property type="component" value="Unassembled WGS sequence"/>
</dbReference>
<evidence type="ECO:0000256" key="2">
    <source>
        <dbReference type="ARBA" id="ARBA00004651"/>
    </source>
</evidence>
<dbReference type="SUPFAM" id="SSF103473">
    <property type="entry name" value="MFS general substrate transporter"/>
    <property type="match status" value="1"/>
</dbReference>
<feature type="transmembrane region" description="Helical" evidence="11">
    <location>
        <begin position="94"/>
        <end position="116"/>
    </location>
</feature>
<comment type="similarity">
    <text evidence="3">Belongs to the major facilitator superfamily. TCR/Tet family.</text>
</comment>
<feature type="transmembrane region" description="Helical" evidence="11">
    <location>
        <begin position="354"/>
        <end position="373"/>
    </location>
</feature>
<dbReference type="PROSITE" id="PS50850">
    <property type="entry name" value="MFS"/>
    <property type="match status" value="1"/>
</dbReference>
<dbReference type="GO" id="GO:0005975">
    <property type="term" value="P:carbohydrate metabolic process"/>
    <property type="evidence" value="ECO:0007669"/>
    <property type="project" value="UniProtKB-ARBA"/>
</dbReference>
<dbReference type="InterPro" id="IPR004638">
    <property type="entry name" value="EmrB-like"/>
</dbReference>
<dbReference type="EC" id="3.2.1.1" evidence="4"/>
<comment type="caution">
    <text evidence="13">The sequence shown here is derived from an EMBL/GenBank/DDBJ whole genome shotgun (WGS) entry which is preliminary data.</text>
</comment>
<comment type="catalytic activity">
    <reaction evidence="1">
        <text>Endohydrolysis of (1-&gt;4)-alpha-D-glucosidic linkages in polysaccharides containing three or more (1-&gt;4)-alpha-linked D-glucose units.</text>
        <dbReference type="EC" id="3.2.1.1"/>
    </reaction>
</comment>
<evidence type="ECO:0000256" key="1">
    <source>
        <dbReference type="ARBA" id="ARBA00000548"/>
    </source>
</evidence>
<dbReference type="PANTHER" id="PTHR23501:SF197">
    <property type="entry name" value="COMD"/>
    <property type="match status" value="1"/>
</dbReference>
<feature type="domain" description="Major facilitator superfamily (MFS) profile" evidence="12">
    <location>
        <begin position="29"/>
        <end position="518"/>
    </location>
</feature>
<name>A0A840QAM0_9PSEU</name>
<feature type="transmembrane region" description="Helical" evidence="11">
    <location>
        <begin position="26"/>
        <end position="51"/>
    </location>
</feature>
<feature type="transmembrane region" description="Helical" evidence="11">
    <location>
        <begin position="122"/>
        <end position="143"/>
    </location>
</feature>
<keyword evidence="9 11" id="KW-0472">Membrane</keyword>
<feature type="transmembrane region" description="Helical" evidence="11">
    <location>
        <begin position="325"/>
        <end position="342"/>
    </location>
</feature>
<evidence type="ECO:0000313" key="13">
    <source>
        <dbReference type="EMBL" id="MBB5156997.1"/>
    </source>
</evidence>
<feature type="transmembrane region" description="Helical" evidence="11">
    <location>
        <begin position="250"/>
        <end position="268"/>
    </location>
</feature>
<dbReference type="PANTHER" id="PTHR23501">
    <property type="entry name" value="MAJOR FACILITATOR SUPERFAMILY"/>
    <property type="match status" value="1"/>
</dbReference>
<dbReference type="InterPro" id="IPR011701">
    <property type="entry name" value="MFS"/>
</dbReference>
<feature type="transmembrane region" description="Helical" evidence="11">
    <location>
        <begin position="63"/>
        <end position="82"/>
    </location>
</feature>
<sequence length="843" mass="87978">MTRMATKTSGGSAEAEQGPNLTHRQIVTILIGLMSGMFLAALDQTIVGTSIVRIANDLNGFDLQAWITTAYLMTSTIATPIYGKLSDIYGRKSFYLIAISVFVIGSAAATIAQSMYELAAFRALQGLGAGGLMSLAMTILGDIVPPRQRAKYQGFFLAVFGVSTVLGPVLGGLFAGFDTLGGIDGWRWVFLVNVPIGVVALAVVAKVLNVPHQRHDHRIDWWGGLALATTVVPLLLIAEQGNKWGWESTDAIICYAVAAVGLVLFLFIEYVMKDAALIPLRLFKNSTFTVAILGGVIVGVAMFGAITMIPQYLQVVQGYTPTESGLLTLPLMAGIMSASIISGQVTSRTGRYKILPVIGTFLIAVGAVVFAQVEYDSPLWLPLIAAGIIGFGLGNCMQTLIIAVQNAGPRQDMGVSTAAATFFRQMGGTIGVAVFLTILFNVLPGNIEKAFGGALPVAARGQLGSLQSNTGVIQQLPDALRIPVLVGFTESITTVLYVAAGIALLGCLVLMFMKEIPLAGGPAPAASMVEGGEALLEGEPEVVPVWTEPKSTSDTELVDAGKHALSNGHGEYQRPFTAPMSAAAAHAPDAGLSITGQVRRQDGTSVEGAVLTLIDQSGRQVARAVGSSDGSYTISVPGIGNHVLIVSATGYQPQASSVVVDARSTKLDITLTGSGELTGVVRSPGQGNPLAGVTVTLTDERGEVNGAFVTGDDGAYSFRGVGAGNYTLVASGDRYRPIAATLTVPDSGLLRHDIELATAVPLTGTARTDEGRIVADAQITVLDTDGKTAAVTRTDAEGRYLISDLQEGDYTVVVSGYPPVSSRVNLLGDGATHDVRLSYDSVS</sequence>
<dbReference type="SUPFAM" id="SSF49478">
    <property type="entry name" value="Cna protein B-type domain"/>
    <property type="match status" value="1"/>
</dbReference>
<dbReference type="SUPFAM" id="SSF49452">
    <property type="entry name" value="Starch-binding domain-like"/>
    <property type="match status" value="1"/>
</dbReference>
<dbReference type="InterPro" id="IPR013783">
    <property type="entry name" value="Ig-like_fold"/>
</dbReference>
<dbReference type="EMBL" id="JACHIW010000001">
    <property type="protein sequence ID" value="MBB5156997.1"/>
    <property type="molecule type" value="Genomic_DNA"/>
</dbReference>
<evidence type="ECO:0000313" key="14">
    <source>
        <dbReference type="Proteomes" id="UP000584374"/>
    </source>
</evidence>
<evidence type="ECO:0000256" key="9">
    <source>
        <dbReference type="ARBA" id="ARBA00023136"/>
    </source>
</evidence>
<evidence type="ECO:0000256" key="4">
    <source>
        <dbReference type="ARBA" id="ARBA00012595"/>
    </source>
</evidence>
<feature type="transmembrane region" description="Helical" evidence="11">
    <location>
        <begin position="188"/>
        <end position="209"/>
    </location>
</feature>
<dbReference type="Gene3D" id="2.60.40.1120">
    <property type="entry name" value="Carboxypeptidase-like, regulatory domain"/>
    <property type="match status" value="2"/>
</dbReference>
<keyword evidence="8 11" id="KW-1133">Transmembrane helix</keyword>
<dbReference type="Gene3D" id="1.20.1250.20">
    <property type="entry name" value="MFS general substrate transporter like domains"/>
    <property type="match status" value="1"/>
</dbReference>
<evidence type="ECO:0000256" key="3">
    <source>
        <dbReference type="ARBA" id="ARBA00007520"/>
    </source>
</evidence>
<dbReference type="InterPro" id="IPR036259">
    <property type="entry name" value="MFS_trans_sf"/>
</dbReference>
<evidence type="ECO:0000256" key="5">
    <source>
        <dbReference type="ARBA" id="ARBA00022448"/>
    </source>
</evidence>
<dbReference type="GO" id="GO:0022857">
    <property type="term" value="F:transmembrane transporter activity"/>
    <property type="evidence" value="ECO:0007669"/>
    <property type="project" value="InterPro"/>
</dbReference>
<dbReference type="Pfam" id="PF13620">
    <property type="entry name" value="CarboxypepD_reg"/>
    <property type="match status" value="3"/>
</dbReference>
<evidence type="ECO:0000256" key="10">
    <source>
        <dbReference type="ARBA" id="ARBA00030238"/>
    </source>
</evidence>
<proteinExistence type="inferred from homology"/>
<organism evidence="13 14">
    <name type="scientific">Saccharopolyspora phatthalungensis</name>
    <dbReference type="NCBI Taxonomy" id="664693"/>
    <lineage>
        <taxon>Bacteria</taxon>
        <taxon>Bacillati</taxon>
        <taxon>Actinomycetota</taxon>
        <taxon>Actinomycetes</taxon>
        <taxon>Pseudonocardiales</taxon>
        <taxon>Pseudonocardiaceae</taxon>
        <taxon>Saccharopolyspora</taxon>
    </lineage>
</organism>
<dbReference type="Pfam" id="PF07690">
    <property type="entry name" value="MFS_1"/>
    <property type="match status" value="1"/>
</dbReference>
<dbReference type="InterPro" id="IPR008969">
    <property type="entry name" value="CarboxyPept-like_regulatory"/>
</dbReference>
<evidence type="ECO:0000256" key="7">
    <source>
        <dbReference type="ARBA" id="ARBA00022692"/>
    </source>
</evidence>
<dbReference type="CDD" id="cd17502">
    <property type="entry name" value="MFS_Azr1_MDR_like"/>
    <property type="match status" value="1"/>
</dbReference>
<keyword evidence="7 11" id="KW-0812">Transmembrane</keyword>
<dbReference type="Gene3D" id="2.60.40.10">
    <property type="entry name" value="Immunoglobulins"/>
    <property type="match status" value="1"/>
</dbReference>
<gene>
    <name evidence="13" type="ORF">BJ970_004531</name>
</gene>